<gene>
    <name evidence="2" type="ORF">BDP55DRAFT_723996</name>
</gene>
<accession>A0AAJ0F3C6</accession>
<feature type="compositionally biased region" description="Polar residues" evidence="1">
    <location>
        <begin position="64"/>
        <end position="78"/>
    </location>
</feature>
<proteinExistence type="predicted"/>
<feature type="compositionally biased region" description="Polar residues" evidence="1">
    <location>
        <begin position="109"/>
        <end position="119"/>
    </location>
</feature>
<dbReference type="EMBL" id="JAHMHR010000004">
    <property type="protein sequence ID" value="KAK1691408.1"/>
    <property type="molecule type" value="Genomic_DNA"/>
</dbReference>
<feature type="region of interest" description="Disordered" evidence="1">
    <location>
        <begin position="541"/>
        <end position="600"/>
    </location>
</feature>
<dbReference type="AlphaFoldDB" id="A0AAJ0F3C6"/>
<feature type="compositionally biased region" description="Pro residues" evidence="1">
    <location>
        <begin position="1"/>
        <end position="21"/>
    </location>
</feature>
<feature type="compositionally biased region" description="Polar residues" evidence="1">
    <location>
        <begin position="245"/>
        <end position="258"/>
    </location>
</feature>
<feature type="compositionally biased region" description="Basic and acidic residues" evidence="1">
    <location>
        <begin position="679"/>
        <end position="707"/>
    </location>
</feature>
<keyword evidence="3" id="KW-1185">Reference proteome</keyword>
<evidence type="ECO:0000313" key="2">
    <source>
        <dbReference type="EMBL" id="KAK1691408.1"/>
    </source>
</evidence>
<feature type="compositionally biased region" description="Basic and acidic residues" evidence="1">
    <location>
        <begin position="183"/>
        <end position="193"/>
    </location>
</feature>
<dbReference type="GeneID" id="85463353"/>
<feature type="region of interest" description="Disordered" evidence="1">
    <location>
        <begin position="658"/>
        <end position="707"/>
    </location>
</feature>
<sequence>MSDKPLPPPQPLNQSLPPLPPLETKALPPVHIPRRPVAKQAPPPSAPANQQQQQQYSPEDERNSIGSLLSAYSRSSGESLIMSPDGSASQRDSSQAYNSEQYGTRENKILTPTSVSSGDNGHYGAQKFTSNKGLPPHPAYYNEQAGAAPVNSAPAPTAGSPTSYVSAASPQQQQRPLWRRRSVKSDRNIEVPDLHLTVSHGSTAASSQPNTAQSSYTATPPPTQQQQFPPRSTSNLPGRNIRPAPSQSQAAQTNNMGQEVSRLKEKIHHLRDGQDGANVGTSHSDTALSPTQRLPTPDYEKEDVKTPVVETIVSPVSPASSPEPGRDQSNESKPPIPRKAVTARNLHNAQSLPQMRVDGPVTSSEVPPTITRDFAVSPVSPDPQNQFPPRAAPNKQQQQQQREYVPYAPAPGFAQGDMRAAPRDQRPNQEPVEYRELKAKDLPPADPRASFFPMQGSEPPSPGMIYKALPLKESMLDCYVKHRTMDRTRNRNYALTCQTCGKADTEDRYKCQFCYVRMCGSCLQIFNSNRRDLRKLVAHLEGNPQSDGSSQERPPTATGIEASEKGEQRTDDQQLQHIGVHVTPPRVPEQTPRAPVPRRNTSYNTYCLRRQRRRQHGGHNRLRCAQDEETEPLIVIAKQEFLDASTSVRDDVDVDEAKRCDSHGSRRSIDQLGTNKRPLKQDKRALRPHKDVFDERTGPDADSIPRKRLDDQSRYWLRTVDANDSKTDHVRRSTSLKTRRRTRGDIDIDIDSNSSGSSRESDKGPHARKKRRDPKQQHHPPTAEPDVVYRGRSPTEISPDVPVRSTSRVFLPILIGINNDRETPSALSNRPPLLQTIRFLSLFSSNNLNDINTHSPSRQTTKPSVLRPAFSTLQQHYSPAKSLAPKPLTATYLAAPSPSKLPANVALTAETSRLQTELLQLHLLHRDLPQVTSQWHASARSKLAARHANLANSARDLAALESDAAERRNLVALRNWATTPTSSSAGGGGGGKTSFLPLEERIQRLDALLTSLWSLDSPGGKHHRLVRAFERWASTLSDLEAARARAEDSADPSALLDDNADVRFGGGLDARWKEEAAALVRRLEGWGAQLRELEYRGDDDGGEEDGDAAVGTTTQASSLERMLDGCGSLVRDMLDELAVMEDIEAAAVERENEWIKRMNREGDDGRGRDTQRAGAIWRVI</sequence>
<feature type="region of interest" description="Disordered" evidence="1">
    <location>
        <begin position="1"/>
        <end position="431"/>
    </location>
</feature>
<dbReference type="RefSeq" id="XP_060435103.1">
    <property type="nucleotide sequence ID" value="XM_060578827.1"/>
</dbReference>
<feature type="compositionally biased region" description="Basic and acidic residues" evidence="1">
    <location>
        <begin position="658"/>
        <end position="669"/>
    </location>
</feature>
<feature type="compositionally biased region" description="Polar residues" evidence="1">
    <location>
        <begin position="279"/>
        <end position="294"/>
    </location>
</feature>
<name>A0AAJ0F3C6_9PEZI</name>
<feature type="region of interest" description="Disordered" evidence="1">
    <location>
        <begin position="725"/>
        <end position="801"/>
    </location>
</feature>
<feature type="compositionally biased region" description="Basic and acidic residues" evidence="1">
    <location>
        <begin position="562"/>
        <end position="574"/>
    </location>
</feature>
<dbReference type="Proteomes" id="UP001224890">
    <property type="component" value="Unassembled WGS sequence"/>
</dbReference>
<feature type="compositionally biased region" description="Polar residues" evidence="1">
    <location>
        <begin position="86"/>
        <end position="102"/>
    </location>
</feature>
<feature type="compositionally biased region" description="Low complexity" evidence="1">
    <location>
        <begin position="211"/>
        <end position="234"/>
    </location>
</feature>
<feature type="compositionally biased region" description="Polar residues" evidence="1">
    <location>
        <begin position="199"/>
        <end position="210"/>
    </location>
</feature>
<feature type="compositionally biased region" description="Basic and acidic residues" evidence="1">
    <location>
        <begin position="420"/>
        <end position="431"/>
    </location>
</feature>
<feature type="compositionally biased region" description="Polar residues" evidence="1">
    <location>
        <begin position="543"/>
        <end position="553"/>
    </location>
</feature>
<feature type="compositionally biased region" description="Polar residues" evidence="1">
    <location>
        <begin position="159"/>
        <end position="169"/>
    </location>
</feature>
<feature type="compositionally biased region" description="Low complexity" evidence="1">
    <location>
        <begin position="313"/>
        <end position="323"/>
    </location>
</feature>
<feature type="compositionally biased region" description="Basic residues" evidence="1">
    <location>
        <begin position="732"/>
        <end position="742"/>
    </location>
</feature>
<protein>
    <submittedName>
        <fullName evidence="2">Uncharacterized protein</fullName>
    </submittedName>
</protein>
<organism evidence="2 3">
    <name type="scientific">Colletotrichum godetiae</name>
    <dbReference type="NCBI Taxonomy" id="1209918"/>
    <lineage>
        <taxon>Eukaryota</taxon>
        <taxon>Fungi</taxon>
        <taxon>Dikarya</taxon>
        <taxon>Ascomycota</taxon>
        <taxon>Pezizomycotina</taxon>
        <taxon>Sordariomycetes</taxon>
        <taxon>Hypocreomycetidae</taxon>
        <taxon>Glomerellales</taxon>
        <taxon>Glomerellaceae</taxon>
        <taxon>Colletotrichum</taxon>
        <taxon>Colletotrichum acutatum species complex</taxon>
    </lineage>
</organism>
<evidence type="ECO:0000313" key="3">
    <source>
        <dbReference type="Proteomes" id="UP001224890"/>
    </source>
</evidence>
<reference evidence="2" key="1">
    <citation type="submission" date="2021-06" db="EMBL/GenBank/DDBJ databases">
        <title>Comparative genomics, transcriptomics and evolutionary studies reveal genomic signatures of adaptation to plant cell wall in hemibiotrophic fungi.</title>
        <authorList>
            <consortium name="DOE Joint Genome Institute"/>
            <person name="Baroncelli R."/>
            <person name="Diaz J.F."/>
            <person name="Benocci T."/>
            <person name="Peng M."/>
            <person name="Battaglia E."/>
            <person name="Haridas S."/>
            <person name="Andreopoulos W."/>
            <person name="Labutti K."/>
            <person name="Pangilinan J."/>
            <person name="Floch G.L."/>
            <person name="Makela M.R."/>
            <person name="Henrissat B."/>
            <person name="Grigoriev I.V."/>
            <person name="Crouch J.A."/>
            <person name="De Vries R.P."/>
            <person name="Sukno S.A."/>
            <person name="Thon M.R."/>
        </authorList>
    </citation>
    <scope>NUCLEOTIDE SEQUENCE</scope>
    <source>
        <strain evidence="2">CBS 193.32</strain>
    </source>
</reference>
<evidence type="ECO:0000256" key="1">
    <source>
        <dbReference type="SAM" id="MobiDB-lite"/>
    </source>
</evidence>
<comment type="caution">
    <text evidence="2">The sequence shown here is derived from an EMBL/GenBank/DDBJ whole genome shotgun (WGS) entry which is preliminary data.</text>
</comment>